<evidence type="ECO:0000313" key="2">
    <source>
        <dbReference type="Proteomes" id="UP001148662"/>
    </source>
</evidence>
<name>A0ACC1RVN9_9APHY</name>
<accession>A0ACC1RVN9</accession>
<dbReference type="EMBL" id="JANHOG010002147">
    <property type="protein sequence ID" value="KAJ3526672.1"/>
    <property type="molecule type" value="Genomic_DNA"/>
</dbReference>
<gene>
    <name evidence="1" type="ORF">NM688_g8233</name>
</gene>
<reference evidence="1" key="1">
    <citation type="submission" date="2022-07" db="EMBL/GenBank/DDBJ databases">
        <title>Genome Sequence of Phlebia brevispora.</title>
        <authorList>
            <person name="Buettner E."/>
        </authorList>
    </citation>
    <scope>NUCLEOTIDE SEQUENCE</scope>
    <source>
        <strain evidence="1">MPL23</strain>
    </source>
</reference>
<comment type="caution">
    <text evidence="1">The sequence shown here is derived from an EMBL/GenBank/DDBJ whole genome shotgun (WGS) entry which is preliminary data.</text>
</comment>
<sequence>MDKEDTYVPIFFSALSAPALHTLSFESQWQTTWEGFVNALDVIGEKFEDLRYLQLTMSDAFEFDDEILVDHTLFGIFPNLQELAINAIEDAQVQYFLRSWILATHAEEPDGDESSDLAVAEIWPQLQLLTVRAPYDDGDDEDADEVPTVDDTLSYLGSLRLSINQPLEVWQESIFSHLHVDPLENV</sequence>
<evidence type="ECO:0000313" key="1">
    <source>
        <dbReference type="EMBL" id="KAJ3526672.1"/>
    </source>
</evidence>
<dbReference type="Proteomes" id="UP001148662">
    <property type="component" value="Unassembled WGS sequence"/>
</dbReference>
<proteinExistence type="predicted"/>
<keyword evidence="2" id="KW-1185">Reference proteome</keyword>
<protein>
    <submittedName>
        <fullName evidence="1">Uncharacterized protein</fullName>
    </submittedName>
</protein>
<organism evidence="1 2">
    <name type="scientific">Phlebia brevispora</name>
    <dbReference type="NCBI Taxonomy" id="194682"/>
    <lineage>
        <taxon>Eukaryota</taxon>
        <taxon>Fungi</taxon>
        <taxon>Dikarya</taxon>
        <taxon>Basidiomycota</taxon>
        <taxon>Agaricomycotina</taxon>
        <taxon>Agaricomycetes</taxon>
        <taxon>Polyporales</taxon>
        <taxon>Meruliaceae</taxon>
        <taxon>Phlebia</taxon>
    </lineage>
</organism>